<dbReference type="EMBL" id="HACA01005658">
    <property type="protein sequence ID" value="CDW23019.1"/>
    <property type="molecule type" value="Transcribed_RNA"/>
</dbReference>
<feature type="region of interest" description="Disordered" evidence="1">
    <location>
        <begin position="183"/>
        <end position="215"/>
    </location>
</feature>
<name>A0A0K2TAA2_LEPSM</name>
<organism evidence="2">
    <name type="scientific">Lepeophtheirus salmonis</name>
    <name type="common">Salmon louse</name>
    <name type="synonym">Caligus salmonis</name>
    <dbReference type="NCBI Taxonomy" id="72036"/>
    <lineage>
        <taxon>Eukaryota</taxon>
        <taxon>Metazoa</taxon>
        <taxon>Ecdysozoa</taxon>
        <taxon>Arthropoda</taxon>
        <taxon>Crustacea</taxon>
        <taxon>Multicrustacea</taxon>
        <taxon>Hexanauplia</taxon>
        <taxon>Copepoda</taxon>
        <taxon>Siphonostomatoida</taxon>
        <taxon>Caligidae</taxon>
        <taxon>Lepeophtheirus</taxon>
    </lineage>
</organism>
<evidence type="ECO:0000256" key="1">
    <source>
        <dbReference type="SAM" id="MobiDB-lite"/>
    </source>
</evidence>
<feature type="compositionally biased region" description="Basic and acidic residues" evidence="1">
    <location>
        <begin position="252"/>
        <end position="262"/>
    </location>
</feature>
<feature type="non-terminal residue" evidence="2">
    <location>
        <position position="1"/>
    </location>
</feature>
<feature type="region of interest" description="Disordered" evidence="1">
    <location>
        <begin position="237"/>
        <end position="270"/>
    </location>
</feature>
<feature type="compositionally biased region" description="Basic and acidic residues" evidence="1">
    <location>
        <begin position="206"/>
        <end position="215"/>
    </location>
</feature>
<sequence length="289" mass="35046">NYSCSIKLILKISVSQKREEKDTAIKSKMEDNIEEEMEVKIEIKVEPFTSHSNDFLEIFERRMESLKPMEKRSAKAFLDYDIPEAFLWPIKGESEEDANTRRKNNSKTIKSVRTKITRMNETAEVRKKRNYLRRLKISKESEESRNERLIKDRQRRLKYKAQVPEDIRNQRIERHRQRMIRARAQETEEARIQRIERDKQRKRRERAQESEETRNKRLEKCRLRRLKYKNQRIVRELQRSEKARASKSINQHFEEDRSEHHLPASAEETNEIPNQCHPICQIFLKEEGI</sequence>
<reference evidence="2" key="1">
    <citation type="submission" date="2014-05" db="EMBL/GenBank/DDBJ databases">
        <authorList>
            <person name="Chronopoulou M."/>
        </authorList>
    </citation>
    <scope>NUCLEOTIDE SEQUENCE</scope>
    <source>
        <tissue evidence="2">Whole organism</tissue>
    </source>
</reference>
<protein>
    <submittedName>
        <fullName evidence="2">Arginine/serinerich coiledcoil protein 2like [Pelodiscus sinensis]</fullName>
    </submittedName>
</protein>
<feature type="compositionally biased region" description="Basic and acidic residues" evidence="1">
    <location>
        <begin position="183"/>
        <end position="199"/>
    </location>
</feature>
<proteinExistence type="predicted"/>
<evidence type="ECO:0000313" key="2">
    <source>
        <dbReference type="EMBL" id="CDW23019.1"/>
    </source>
</evidence>
<dbReference type="AlphaFoldDB" id="A0A0K2TAA2"/>
<accession>A0A0K2TAA2</accession>